<dbReference type="Pfam" id="PF13424">
    <property type="entry name" value="TPR_12"/>
    <property type="match status" value="1"/>
</dbReference>
<dbReference type="PANTHER" id="PTHR47685">
    <property type="entry name" value="MAGNESIUM TRANSPORT PROTEIN CORA"/>
    <property type="match status" value="1"/>
</dbReference>
<dbReference type="Gene3D" id="3.10.20.90">
    <property type="entry name" value="Phosphatidylinositol 3-kinase Catalytic Subunit, Chain A, domain 1"/>
    <property type="match status" value="1"/>
</dbReference>
<dbReference type="CDD" id="cd17039">
    <property type="entry name" value="Ubl_ubiquitin_like"/>
    <property type="match status" value="1"/>
</dbReference>
<feature type="transmembrane region" description="Helical" evidence="2">
    <location>
        <begin position="696"/>
        <end position="718"/>
    </location>
</feature>
<evidence type="ECO:0000256" key="2">
    <source>
        <dbReference type="SAM" id="Phobius"/>
    </source>
</evidence>
<dbReference type="AlphaFoldDB" id="A0A9P8IFU5"/>
<gene>
    <name evidence="4" type="ORF">GP486_007238</name>
</gene>
<feature type="domain" description="Ubiquitin-like" evidence="3">
    <location>
        <begin position="1"/>
        <end position="65"/>
    </location>
</feature>
<dbReference type="PRINTS" id="PR00348">
    <property type="entry name" value="UBIQUITIN"/>
</dbReference>
<evidence type="ECO:0000313" key="4">
    <source>
        <dbReference type="EMBL" id="KAH0551545.1"/>
    </source>
</evidence>
<feature type="transmembrane region" description="Helical" evidence="2">
    <location>
        <begin position="653"/>
        <end position="676"/>
    </location>
</feature>
<evidence type="ECO:0000313" key="5">
    <source>
        <dbReference type="Proteomes" id="UP000750711"/>
    </source>
</evidence>
<dbReference type="SUPFAM" id="SSF54236">
    <property type="entry name" value="Ubiquitin-like"/>
    <property type="match status" value="1"/>
</dbReference>
<dbReference type="PROSITE" id="PS50053">
    <property type="entry name" value="UBIQUITIN_2"/>
    <property type="match status" value="1"/>
</dbReference>
<dbReference type="InterPro" id="IPR000626">
    <property type="entry name" value="Ubiquitin-like_dom"/>
</dbReference>
<dbReference type="Pfam" id="PF00240">
    <property type="entry name" value="ubiquitin"/>
    <property type="match status" value="1"/>
</dbReference>
<feature type="region of interest" description="Disordered" evidence="1">
    <location>
        <begin position="175"/>
        <end position="200"/>
    </location>
</feature>
<proteinExistence type="predicted"/>
<dbReference type="InterPro" id="IPR019956">
    <property type="entry name" value="Ubiquitin_dom"/>
</dbReference>
<dbReference type="InterPro" id="IPR029071">
    <property type="entry name" value="Ubiquitin-like_domsf"/>
</dbReference>
<keyword evidence="2" id="KW-1133">Transmembrane helix</keyword>
<name>A0A9P8IFU5_9PEZI</name>
<sequence>YVKTLQGRIITLDLNVDTTVASLKQQIRTQIPIDHFHIIFAGVKLDDERKLSDYSIQKECILHVVPRLAISADQVEYVEEVHASKDFYHKAIHCDNTVTAAIVDFIKVDDQIHSRPEYPTIIALLTAGPTKCMYKENDYDPCANPPKFRWIHLPANNMSWVERLTRSIYLEPAANDDNGNKGKTKVPVTPAEPVDANVGRGDTPEADLLFQPKHWSHQRYINPRLKARYIKPSSGMLSTDSNSLDMQDITPNQVRDQKLNSFIFMPYIDWEVVSMYNLRKKCLENLIKDDPEPSANGDEWDKLPIGAKLLNAYFWAKSPIHDRRTLDQSYYSSLPPTNIRERDLDQVLYRYMKKENVAEDDRRILMVDQLWIWILDTPITKAGESSHSMKTVVTAFPPRWSEITPSNDVPQGTRAKAEAALDTSSLYGKVYSAMTKSASIDSPTDLVCLIIDKCSALFHPSRDEFDVTIDYLDVFATSIGAMANRQTELADDVYAQDKLAELIDIKEETNCLKEIKDIMDELNSISNVFKQQIQVIDVMAKNEKSLGDKAFPAKYQSVLESLKQRLDDINDLKNIASLVSQDVSTKHCSDARFRFNIEQVCVLLDLKQKQATVSQAKSALVEAKKTRQQALFAAIQALSAQEQADATGAQNQILFIFTFITVVFLPLSFIIAYYSLGTVDASGKQIYPKRSHVNKVMFASSASITTFIIIGGSIWYAILKNSSEKRRVKELAEIETRVHLPEGLLEVKPELLDKVNRKVTEPGRHPVAKAPLRRTPLTSINNLSLMLQYQGKYEAAEEMNRRVLETREKVLGPEHPDMLTSINSLGFMLERQGKYEEAEAMHRQALGGSGGLQY</sequence>
<feature type="non-terminal residue" evidence="4">
    <location>
        <position position="854"/>
    </location>
</feature>
<dbReference type="Gene3D" id="1.20.58.340">
    <property type="entry name" value="Magnesium transport protein CorA, transmembrane region"/>
    <property type="match status" value="1"/>
</dbReference>
<dbReference type="InterPro" id="IPR050829">
    <property type="entry name" value="CorA_MIT"/>
</dbReference>
<evidence type="ECO:0000256" key="1">
    <source>
        <dbReference type="SAM" id="MobiDB-lite"/>
    </source>
</evidence>
<comment type="caution">
    <text evidence="4">The sequence shown here is derived from an EMBL/GenBank/DDBJ whole genome shotgun (WGS) entry which is preliminary data.</text>
</comment>
<dbReference type="InterPro" id="IPR011990">
    <property type="entry name" value="TPR-like_helical_dom_sf"/>
</dbReference>
<dbReference type="Gene3D" id="1.25.40.10">
    <property type="entry name" value="Tetratricopeptide repeat domain"/>
    <property type="match status" value="1"/>
</dbReference>
<organism evidence="4 5">
    <name type="scientific">Trichoglossum hirsutum</name>
    <dbReference type="NCBI Taxonomy" id="265104"/>
    <lineage>
        <taxon>Eukaryota</taxon>
        <taxon>Fungi</taxon>
        <taxon>Dikarya</taxon>
        <taxon>Ascomycota</taxon>
        <taxon>Pezizomycotina</taxon>
        <taxon>Geoglossomycetes</taxon>
        <taxon>Geoglossales</taxon>
        <taxon>Geoglossaceae</taxon>
        <taxon>Trichoglossum</taxon>
    </lineage>
</organism>
<protein>
    <recommendedName>
        <fullName evidence="3">Ubiquitin-like domain-containing protein</fullName>
    </recommendedName>
</protein>
<dbReference type="EMBL" id="JAGHQM010001943">
    <property type="protein sequence ID" value="KAH0551545.1"/>
    <property type="molecule type" value="Genomic_DNA"/>
</dbReference>
<dbReference type="SUPFAM" id="SSF48452">
    <property type="entry name" value="TPR-like"/>
    <property type="match status" value="1"/>
</dbReference>
<dbReference type="Proteomes" id="UP000750711">
    <property type="component" value="Unassembled WGS sequence"/>
</dbReference>
<accession>A0A9P8IFU5</accession>
<keyword evidence="2" id="KW-0812">Transmembrane</keyword>
<dbReference type="SMART" id="SM00213">
    <property type="entry name" value="UBQ"/>
    <property type="match status" value="1"/>
</dbReference>
<evidence type="ECO:0000259" key="3">
    <source>
        <dbReference type="PROSITE" id="PS50053"/>
    </source>
</evidence>
<reference evidence="4" key="1">
    <citation type="submission" date="2021-03" db="EMBL/GenBank/DDBJ databases">
        <title>Comparative genomics and phylogenomic investigation of the class Geoglossomycetes provide insights into ecological specialization and systematics.</title>
        <authorList>
            <person name="Melie T."/>
            <person name="Pirro S."/>
            <person name="Miller A.N."/>
            <person name="Quandt A."/>
        </authorList>
    </citation>
    <scope>NUCLEOTIDE SEQUENCE</scope>
    <source>
        <strain evidence="4">CAQ_001_2017</strain>
    </source>
</reference>
<dbReference type="PANTHER" id="PTHR47685:SF1">
    <property type="entry name" value="MAGNESIUM TRANSPORT PROTEIN CORA"/>
    <property type="match status" value="1"/>
</dbReference>
<keyword evidence="5" id="KW-1185">Reference proteome</keyword>
<keyword evidence="2" id="KW-0472">Membrane</keyword>